<evidence type="ECO:0000313" key="1">
    <source>
        <dbReference type="EMBL" id="STZ57701.1"/>
    </source>
</evidence>
<dbReference type="Gene3D" id="3.20.20.60">
    <property type="entry name" value="Phosphoenolpyruvate-binding domains"/>
    <property type="match status" value="1"/>
</dbReference>
<dbReference type="Proteomes" id="UP000254978">
    <property type="component" value="Unassembled WGS sequence"/>
</dbReference>
<dbReference type="EMBL" id="UGQT01000001">
    <property type="protein sequence ID" value="STZ57701.1"/>
    <property type="molecule type" value="Genomic_DNA"/>
</dbReference>
<dbReference type="RefSeq" id="WP_232067910.1">
    <property type="nucleotide sequence ID" value="NZ_AP022600.1"/>
</dbReference>
<accession>A0A378TA82</accession>
<dbReference type="InterPro" id="IPR015813">
    <property type="entry name" value="Pyrv/PenolPyrv_kinase-like_dom"/>
</dbReference>
<sequence>MSQSRPADLAETLLGLHVPGDPVVLPTVWDVWSAEVAADAGFPALTVGSKPLAHSLGKTDHEGMRFTDVLDRVAAIVAAVQLPVSVDAESGYGLGPGEMISGLLEAGAVGVNIEDTVHSDGGRLRSSAELADLVAALRTAADSCGVHVVINARTDVILHQLGEESDRVDRAIARLREAAAAGADCLYPIGLHDNDTHRRLATELPLPVNAVVRPDEADVTALAALGVARISFGPFLQTALTARATDILKPWSPRARG</sequence>
<protein>
    <submittedName>
        <fullName evidence="1">PEP phosphonomutase-like enzyme</fullName>
        <ecNumber evidence="1">2.7.8.23</ecNumber>
    </submittedName>
</protein>
<dbReference type="CDD" id="cd00377">
    <property type="entry name" value="ICL_PEPM"/>
    <property type="match status" value="1"/>
</dbReference>
<dbReference type="GO" id="GO:0008807">
    <property type="term" value="F:carboxyvinyl-carboxyphosphonate phosphorylmutase activity"/>
    <property type="evidence" value="ECO:0007669"/>
    <property type="project" value="UniProtKB-EC"/>
</dbReference>
<dbReference type="SUPFAM" id="SSF51621">
    <property type="entry name" value="Phosphoenolpyruvate/pyruvate domain"/>
    <property type="match status" value="1"/>
</dbReference>
<organism evidence="1 2">
    <name type="scientific">Mycolicibacterium tokaiense</name>
    <dbReference type="NCBI Taxonomy" id="39695"/>
    <lineage>
        <taxon>Bacteria</taxon>
        <taxon>Bacillati</taxon>
        <taxon>Actinomycetota</taxon>
        <taxon>Actinomycetes</taxon>
        <taxon>Mycobacteriales</taxon>
        <taxon>Mycobacteriaceae</taxon>
        <taxon>Mycolicibacterium</taxon>
    </lineage>
</organism>
<gene>
    <name evidence="1" type="primary">bcpA_1</name>
    <name evidence="1" type="ORF">NCTC10821_01205</name>
</gene>
<dbReference type="AlphaFoldDB" id="A0A378TA82"/>
<dbReference type="EC" id="2.7.8.23" evidence="1"/>
<keyword evidence="1" id="KW-0808">Transferase</keyword>
<dbReference type="Pfam" id="PF13714">
    <property type="entry name" value="PEP_mutase"/>
    <property type="match status" value="1"/>
</dbReference>
<dbReference type="PANTHER" id="PTHR42905:SF16">
    <property type="entry name" value="CARBOXYPHOSPHONOENOLPYRUVATE PHOSPHONOMUTASE-LIKE PROTEIN (AFU_ORTHOLOGUE AFUA_5G07230)"/>
    <property type="match status" value="1"/>
</dbReference>
<evidence type="ECO:0000313" key="2">
    <source>
        <dbReference type="Proteomes" id="UP000254978"/>
    </source>
</evidence>
<keyword evidence="2" id="KW-1185">Reference proteome</keyword>
<name>A0A378TA82_9MYCO</name>
<dbReference type="InterPro" id="IPR039556">
    <property type="entry name" value="ICL/PEPM"/>
</dbReference>
<dbReference type="InterPro" id="IPR040442">
    <property type="entry name" value="Pyrv_kinase-like_dom_sf"/>
</dbReference>
<reference evidence="1 2" key="1">
    <citation type="submission" date="2018-06" db="EMBL/GenBank/DDBJ databases">
        <authorList>
            <consortium name="Pathogen Informatics"/>
            <person name="Doyle S."/>
        </authorList>
    </citation>
    <scope>NUCLEOTIDE SEQUENCE [LARGE SCALE GENOMIC DNA]</scope>
    <source>
        <strain evidence="1 2">NCTC10821</strain>
    </source>
</reference>
<proteinExistence type="predicted"/>
<dbReference type="PANTHER" id="PTHR42905">
    <property type="entry name" value="PHOSPHOENOLPYRUVATE CARBOXYLASE"/>
    <property type="match status" value="1"/>
</dbReference>